<dbReference type="GO" id="GO:0005739">
    <property type="term" value="C:mitochondrion"/>
    <property type="evidence" value="ECO:0007669"/>
    <property type="project" value="TreeGrafter"/>
</dbReference>
<keyword evidence="4" id="KW-0820">tRNA-binding</keyword>
<dbReference type="GO" id="GO:0004813">
    <property type="term" value="F:alanine-tRNA ligase activity"/>
    <property type="evidence" value="ECO:0007669"/>
    <property type="project" value="UniProtKB-EC"/>
</dbReference>
<evidence type="ECO:0000256" key="2">
    <source>
        <dbReference type="ARBA" id="ARBA00013168"/>
    </source>
</evidence>
<evidence type="ECO:0000256" key="5">
    <source>
        <dbReference type="ARBA" id="ARBA00022598"/>
    </source>
</evidence>
<keyword evidence="14" id="KW-1185">Reference proteome</keyword>
<dbReference type="GO" id="GO:0002161">
    <property type="term" value="F:aminoacyl-tRNA deacylase activity"/>
    <property type="evidence" value="ECO:0007669"/>
    <property type="project" value="TreeGrafter"/>
</dbReference>
<name>A0A183PEV5_9TREM</name>
<evidence type="ECO:0000256" key="11">
    <source>
        <dbReference type="ARBA" id="ARBA00022917"/>
    </source>
</evidence>
<dbReference type="Pfam" id="PF01411">
    <property type="entry name" value="tRNA-synt_2c"/>
    <property type="match status" value="1"/>
</dbReference>
<dbReference type="EC" id="6.1.1.7" evidence="2"/>
<evidence type="ECO:0000256" key="8">
    <source>
        <dbReference type="ARBA" id="ARBA00022833"/>
    </source>
</evidence>
<keyword evidence="9" id="KW-0067">ATP-binding</keyword>
<keyword evidence="10" id="KW-0694">RNA-binding</keyword>
<evidence type="ECO:0000256" key="4">
    <source>
        <dbReference type="ARBA" id="ARBA00022555"/>
    </source>
</evidence>
<dbReference type="AlphaFoldDB" id="A0A183PEV5"/>
<proteinExistence type="inferred from homology"/>
<keyword evidence="8" id="KW-0862">Zinc</keyword>
<evidence type="ECO:0000256" key="9">
    <source>
        <dbReference type="ARBA" id="ARBA00022840"/>
    </source>
</evidence>
<keyword evidence="11" id="KW-0648">Protein biosynthesis</keyword>
<evidence type="ECO:0000256" key="7">
    <source>
        <dbReference type="ARBA" id="ARBA00022741"/>
    </source>
</evidence>
<dbReference type="GO" id="GO:0000049">
    <property type="term" value="F:tRNA binding"/>
    <property type="evidence" value="ECO:0007669"/>
    <property type="project" value="UniProtKB-KW"/>
</dbReference>
<dbReference type="GO" id="GO:0005524">
    <property type="term" value="F:ATP binding"/>
    <property type="evidence" value="ECO:0007669"/>
    <property type="project" value="UniProtKB-KW"/>
</dbReference>
<dbReference type="InterPro" id="IPR045864">
    <property type="entry name" value="aa-tRNA-synth_II/BPL/LPL"/>
</dbReference>
<evidence type="ECO:0000256" key="10">
    <source>
        <dbReference type="ARBA" id="ARBA00022884"/>
    </source>
</evidence>
<organism evidence="13 14">
    <name type="scientific">Schistosoma mattheei</name>
    <dbReference type="NCBI Taxonomy" id="31246"/>
    <lineage>
        <taxon>Eukaryota</taxon>
        <taxon>Metazoa</taxon>
        <taxon>Spiralia</taxon>
        <taxon>Lophotrochozoa</taxon>
        <taxon>Platyhelminthes</taxon>
        <taxon>Trematoda</taxon>
        <taxon>Digenea</taxon>
        <taxon>Strigeidida</taxon>
        <taxon>Schistosomatoidea</taxon>
        <taxon>Schistosomatidae</taxon>
        <taxon>Schistosoma</taxon>
    </lineage>
</organism>
<gene>
    <name evidence="13" type="ORF">SMTD_LOCUS12891</name>
</gene>
<keyword evidence="6" id="KW-0479">Metal-binding</keyword>
<dbReference type="InterPro" id="IPR018162">
    <property type="entry name" value="Ala-tRNA-ligase_IIc_anticod-bd"/>
</dbReference>
<dbReference type="SUPFAM" id="SSF55681">
    <property type="entry name" value="Class II aaRS and biotin synthetases"/>
    <property type="match status" value="1"/>
</dbReference>
<dbReference type="GO" id="GO:0006419">
    <property type="term" value="P:alanyl-tRNA aminoacylation"/>
    <property type="evidence" value="ECO:0007669"/>
    <property type="project" value="InterPro"/>
</dbReference>
<evidence type="ECO:0000256" key="3">
    <source>
        <dbReference type="ARBA" id="ARBA00022490"/>
    </source>
</evidence>
<dbReference type="InterPro" id="IPR002318">
    <property type="entry name" value="Ala-tRNA-lgiase_IIc"/>
</dbReference>
<evidence type="ECO:0000256" key="1">
    <source>
        <dbReference type="ARBA" id="ARBA00008226"/>
    </source>
</evidence>
<dbReference type="PANTHER" id="PTHR11777">
    <property type="entry name" value="ALANYL-TRNA SYNTHETASE"/>
    <property type="match status" value="1"/>
</dbReference>
<dbReference type="PROSITE" id="PS50860">
    <property type="entry name" value="AA_TRNA_LIGASE_II_ALA"/>
    <property type="match status" value="1"/>
</dbReference>
<dbReference type="Gene3D" id="3.30.930.10">
    <property type="entry name" value="Bira Bifunctional Protein, Domain 2"/>
    <property type="match status" value="1"/>
</dbReference>
<dbReference type="PANTHER" id="PTHR11777:SF36">
    <property type="entry name" value="ALANINE--TRNA LIGASE, CYTOPLASMIC"/>
    <property type="match status" value="1"/>
</dbReference>
<keyword evidence="12" id="KW-0030">Aminoacyl-tRNA synthetase</keyword>
<accession>A0A183PEV5</accession>
<keyword evidence="3" id="KW-0963">Cytoplasm</keyword>
<keyword evidence="7" id="KW-0547">Nucleotide-binding</keyword>
<evidence type="ECO:0000256" key="12">
    <source>
        <dbReference type="ARBA" id="ARBA00023146"/>
    </source>
</evidence>
<dbReference type="Proteomes" id="UP000269396">
    <property type="component" value="Unassembled WGS sequence"/>
</dbReference>
<dbReference type="STRING" id="31246.A0A183PEV5"/>
<reference evidence="13 14" key="1">
    <citation type="submission" date="2018-11" db="EMBL/GenBank/DDBJ databases">
        <authorList>
            <consortium name="Pathogen Informatics"/>
        </authorList>
    </citation>
    <scope>NUCLEOTIDE SEQUENCE [LARGE SCALE GENOMIC DNA]</scope>
    <source>
        <strain>Denwood</strain>
        <strain evidence="14">Zambia</strain>
    </source>
</reference>
<evidence type="ECO:0000313" key="13">
    <source>
        <dbReference type="EMBL" id="VDP62136.1"/>
    </source>
</evidence>
<dbReference type="InterPro" id="IPR050058">
    <property type="entry name" value="Ala-tRNA_ligase"/>
</dbReference>
<comment type="similarity">
    <text evidence="1">Belongs to the class-II aminoacyl-tRNA synthetase family.</text>
</comment>
<sequence length="218" mass="24377">MKENFWEMGETGPCGPCSEIHYDRIGDRAAAHLVNQDDPDVLEIWNLVFIQFNREEGGSLKPLPAKHIDTGMGFERVLSVLQNKRSNYDTDLFVPLFKTIEAGTNTRPYTGKVGVEDTDKIDMAYRVLADHARVLTIALGDGGRAQNTGRGYVIRRILRRAVRFAIEVLNAKPGFLATLVDVVIETLGNAFPEVTRDPDTVRLLVYLSNFSMTLKGHL</sequence>
<dbReference type="InterPro" id="IPR018165">
    <property type="entry name" value="Ala-tRNA-synth_IIc_core"/>
</dbReference>
<dbReference type="PRINTS" id="PR00980">
    <property type="entry name" value="TRNASYNTHALA"/>
</dbReference>
<protein>
    <recommendedName>
        <fullName evidence="2">alanine--tRNA ligase</fullName>
        <ecNumber evidence="2">6.1.1.7</ecNumber>
    </recommendedName>
</protein>
<evidence type="ECO:0000313" key="14">
    <source>
        <dbReference type="Proteomes" id="UP000269396"/>
    </source>
</evidence>
<dbReference type="SUPFAM" id="SSF101353">
    <property type="entry name" value="Putative anticodon-binding domain of alanyl-tRNA synthetase (AlaRS)"/>
    <property type="match status" value="1"/>
</dbReference>
<dbReference type="GO" id="GO:0046872">
    <property type="term" value="F:metal ion binding"/>
    <property type="evidence" value="ECO:0007669"/>
    <property type="project" value="UniProtKB-KW"/>
</dbReference>
<dbReference type="EMBL" id="UZAL01032919">
    <property type="protein sequence ID" value="VDP62136.1"/>
    <property type="molecule type" value="Genomic_DNA"/>
</dbReference>
<evidence type="ECO:0000256" key="6">
    <source>
        <dbReference type="ARBA" id="ARBA00022723"/>
    </source>
</evidence>
<dbReference type="InterPro" id="IPR018164">
    <property type="entry name" value="Ala-tRNA-synth_IIc_N"/>
</dbReference>
<keyword evidence="5" id="KW-0436">Ligase</keyword>